<evidence type="ECO:0000313" key="2">
    <source>
        <dbReference type="EMBL" id="MBD2190120.1"/>
    </source>
</evidence>
<dbReference type="CDD" id="cd05403">
    <property type="entry name" value="NT_KNTase_like"/>
    <property type="match status" value="1"/>
</dbReference>
<feature type="domain" description="Polymerase nucleotidyl transferase" evidence="1">
    <location>
        <begin position="19"/>
        <end position="63"/>
    </location>
</feature>
<dbReference type="SUPFAM" id="SSF81301">
    <property type="entry name" value="Nucleotidyltransferase"/>
    <property type="match status" value="1"/>
</dbReference>
<evidence type="ECO:0000259" key="1">
    <source>
        <dbReference type="Pfam" id="PF01909"/>
    </source>
</evidence>
<dbReference type="Proteomes" id="UP000642094">
    <property type="component" value="Unassembled WGS sequence"/>
</dbReference>
<dbReference type="PANTHER" id="PTHR33933:SF1">
    <property type="entry name" value="PROTEIN ADENYLYLTRANSFERASE MNTA-RELATED"/>
    <property type="match status" value="1"/>
</dbReference>
<organism evidence="2 3">
    <name type="scientific">Pseudanabaena mucicola FACHB-723</name>
    <dbReference type="NCBI Taxonomy" id="2692860"/>
    <lineage>
        <taxon>Bacteria</taxon>
        <taxon>Bacillati</taxon>
        <taxon>Cyanobacteriota</taxon>
        <taxon>Cyanophyceae</taxon>
        <taxon>Pseudanabaenales</taxon>
        <taxon>Pseudanabaenaceae</taxon>
        <taxon>Pseudanabaena</taxon>
    </lineage>
</organism>
<comment type="caution">
    <text evidence="2">The sequence shown here is derived from an EMBL/GenBank/DDBJ whole genome shotgun (WGS) entry which is preliminary data.</text>
</comment>
<dbReference type="Pfam" id="PF01909">
    <property type="entry name" value="NTP_transf_2"/>
    <property type="match status" value="1"/>
</dbReference>
<reference evidence="2 3" key="1">
    <citation type="journal article" date="2020" name="ISME J.">
        <title>Comparative genomics reveals insights into cyanobacterial evolution and habitat adaptation.</title>
        <authorList>
            <person name="Chen M.Y."/>
            <person name="Teng W.K."/>
            <person name="Zhao L."/>
            <person name="Hu C.X."/>
            <person name="Zhou Y.K."/>
            <person name="Han B.P."/>
            <person name="Song L.R."/>
            <person name="Shu W.S."/>
        </authorList>
    </citation>
    <scope>NUCLEOTIDE SEQUENCE [LARGE SCALE GENOMIC DNA]</scope>
    <source>
        <strain evidence="2 3">FACHB-723</strain>
    </source>
</reference>
<sequence length="114" mass="12793">MINSASGVVTDQLQTLLTELKLKLQKLYGDRLFTLLLYGSVARGEANADSDIDILVVLRDRVLPMSEIRRMADIKLDFLLEFGELLSIMPMSLDEFNDNSASFINSIRRDGIAL</sequence>
<name>A0ABR8A1W0_9CYAN</name>
<gene>
    <name evidence="2" type="ORF">H6F41_18515</name>
</gene>
<dbReference type="InterPro" id="IPR043519">
    <property type="entry name" value="NT_sf"/>
</dbReference>
<dbReference type="EMBL" id="JACJQB010000082">
    <property type="protein sequence ID" value="MBD2190120.1"/>
    <property type="molecule type" value="Genomic_DNA"/>
</dbReference>
<dbReference type="Gene3D" id="3.30.460.10">
    <property type="entry name" value="Beta Polymerase, domain 2"/>
    <property type="match status" value="1"/>
</dbReference>
<dbReference type="PANTHER" id="PTHR33933">
    <property type="entry name" value="NUCLEOTIDYLTRANSFERASE"/>
    <property type="match status" value="1"/>
</dbReference>
<dbReference type="InterPro" id="IPR052548">
    <property type="entry name" value="Type_VII_TA_antitoxin"/>
</dbReference>
<proteinExistence type="predicted"/>
<protein>
    <submittedName>
        <fullName evidence="2">Nucleotidyltransferase domain-containing protein</fullName>
    </submittedName>
</protein>
<keyword evidence="3" id="KW-1185">Reference proteome</keyword>
<dbReference type="InterPro" id="IPR002934">
    <property type="entry name" value="Polymerase_NTP_transf_dom"/>
</dbReference>
<accession>A0ABR8A1W0</accession>
<evidence type="ECO:0000313" key="3">
    <source>
        <dbReference type="Proteomes" id="UP000642094"/>
    </source>
</evidence>